<comment type="caution">
    <text evidence="9">The sequence shown here is derived from an EMBL/GenBank/DDBJ whole genome shotgun (WGS) entry which is preliminary data.</text>
</comment>
<dbReference type="RefSeq" id="WP_131334582.1">
    <property type="nucleotide sequence ID" value="NZ_SJJZ01000001.1"/>
</dbReference>
<dbReference type="InterPro" id="IPR035906">
    <property type="entry name" value="MetI-like_sf"/>
</dbReference>
<keyword evidence="10" id="KW-1185">Reference proteome</keyword>
<reference evidence="9 10" key="1">
    <citation type="submission" date="2019-02" db="EMBL/GenBank/DDBJ databases">
        <title>Kribbella capetownensis sp. nov. and Kribbella speibonae sp. nov., isolated from soil.</title>
        <authorList>
            <person name="Curtis S.M."/>
            <person name="Norton I."/>
            <person name="Everest G.J."/>
            <person name="Meyers P.R."/>
        </authorList>
    </citation>
    <scope>NUCLEOTIDE SEQUENCE [LARGE SCALE GENOMIC DNA]</scope>
    <source>
        <strain evidence="9 10">KCTC 29219</strain>
    </source>
</reference>
<keyword evidence="2 7" id="KW-0813">Transport</keyword>
<keyword evidence="5 7" id="KW-1133">Transmembrane helix</keyword>
<dbReference type="EMBL" id="SJJZ01000001">
    <property type="protein sequence ID" value="TCC10164.1"/>
    <property type="molecule type" value="Genomic_DNA"/>
</dbReference>
<evidence type="ECO:0000256" key="1">
    <source>
        <dbReference type="ARBA" id="ARBA00004651"/>
    </source>
</evidence>
<feature type="transmembrane region" description="Helical" evidence="7">
    <location>
        <begin position="198"/>
        <end position="216"/>
    </location>
</feature>
<name>A0A4R0HK16_9ACTN</name>
<feature type="transmembrane region" description="Helical" evidence="7">
    <location>
        <begin position="301"/>
        <end position="327"/>
    </location>
</feature>
<evidence type="ECO:0000256" key="6">
    <source>
        <dbReference type="ARBA" id="ARBA00023136"/>
    </source>
</evidence>
<comment type="similarity">
    <text evidence="7">Belongs to the binding-protein-dependent transport system permease family.</text>
</comment>
<dbReference type="InterPro" id="IPR045621">
    <property type="entry name" value="BPD_transp_1_N"/>
</dbReference>
<evidence type="ECO:0000259" key="8">
    <source>
        <dbReference type="PROSITE" id="PS50928"/>
    </source>
</evidence>
<dbReference type="PANTHER" id="PTHR43163">
    <property type="entry name" value="DIPEPTIDE TRANSPORT SYSTEM PERMEASE PROTEIN DPPB-RELATED"/>
    <property type="match status" value="1"/>
</dbReference>
<dbReference type="Pfam" id="PF00528">
    <property type="entry name" value="BPD_transp_1"/>
    <property type="match status" value="1"/>
</dbReference>
<evidence type="ECO:0000313" key="9">
    <source>
        <dbReference type="EMBL" id="TCC10164.1"/>
    </source>
</evidence>
<evidence type="ECO:0000256" key="5">
    <source>
        <dbReference type="ARBA" id="ARBA00022989"/>
    </source>
</evidence>
<feature type="transmembrane region" description="Helical" evidence="7">
    <location>
        <begin position="259"/>
        <end position="281"/>
    </location>
</feature>
<dbReference type="PANTHER" id="PTHR43163:SF6">
    <property type="entry name" value="DIPEPTIDE TRANSPORT SYSTEM PERMEASE PROTEIN DPPB-RELATED"/>
    <property type="match status" value="1"/>
</dbReference>
<keyword evidence="3" id="KW-1003">Cell membrane</keyword>
<sequence>MGRYLIRRLIQAVFVLVVISAITFFLFWATPANPALLICGKNCNAETVAQVNATYGFDKPLVVQYGQYMQGLVSPGGRTIGSEGNERNCPWPCFGESYQNGIPVWNSIKDAFPATLWLALGAAVLWLVAGVMLGLIAALRKGKFIDKLSVGLALFGVSFPTIVFGYLLLYLFIVKLNWIPFPDTANAALFSVGPVKWLQFYILPWITLALVFAALYTRITRANMIDTMNEDYIRTARAKGLDERTVVFKHGLRSALTPIVTIFGLDVGGLLGGAVITEQIFSITGLGKFSIDSVLSNDLPAIMGVVLFAAIFVVLANIVVDVLYAVIDPRVRLA</sequence>
<keyword evidence="6 7" id="KW-0472">Membrane</keyword>
<dbReference type="InterPro" id="IPR000515">
    <property type="entry name" value="MetI-like"/>
</dbReference>
<dbReference type="Proteomes" id="UP000292346">
    <property type="component" value="Unassembled WGS sequence"/>
</dbReference>
<dbReference type="GO" id="GO:0005886">
    <property type="term" value="C:plasma membrane"/>
    <property type="evidence" value="ECO:0007669"/>
    <property type="project" value="UniProtKB-SubCell"/>
</dbReference>
<evidence type="ECO:0000256" key="3">
    <source>
        <dbReference type="ARBA" id="ARBA00022475"/>
    </source>
</evidence>
<organism evidence="9 10">
    <name type="scientific">Kribbella soli</name>
    <dbReference type="NCBI Taxonomy" id="1124743"/>
    <lineage>
        <taxon>Bacteria</taxon>
        <taxon>Bacillati</taxon>
        <taxon>Actinomycetota</taxon>
        <taxon>Actinomycetes</taxon>
        <taxon>Propionibacteriales</taxon>
        <taxon>Kribbellaceae</taxon>
        <taxon>Kribbella</taxon>
    </lineage>
</organism>
<dbReference type="OrthoDB" id="147688at2"/>
<dbReference type="GO" id="GO:0055085">
    <property type="term" value="P:transmembrane transport"/>
    <property type="evidence" value="ECO:0007669"/>
    <property type="project" value="InterPro"/>
</dbReference>
<feature type="transmembrane region" description="Helical" evidence="7">
    <location>
        <begin position="12"/>
        <end position="30"/>
    </location>
</feature>
<evidence type="ECO:0000313" key="10">
    <source>
        <dbReference type="Proteomes" id="UP000292346"/>
    </source>
</evidence>
<evidence type="ECO:0000256" key="2">
    <source>
        <dbReference type="ARBA" id="ARBA00022448"/>
    </source>
</evidence>
<evidence type="ECO:0000256" key="4">
    <source>
        <dbReference type="ARBA" id="ARBA00022692"/>
    </source>
</evidence>
<dbReference type="CDD" id="cd06261">
    <property type="entry name" value="TM_PBP2"/>
    <property type="match status" value="1"/>
</dbReference>
<feature type="transmembrane region" description="Helical" evidence="7">
    <location>
        <begin position="116"/>
        <end position="139"/>
    </location>
</feature>
<evidence type="ECO:0000256" key="7">
    <source>
        <dbReference type="RuleBase" id="RU363032"/>
    </source>
</evidence>
<gene>
    <name evidence="9" type="ORF">E0H45_02200</name>
</gene>
<dbReference type="SUPFAM" id="SSF161098">
    <property type="entry name" value="MetI-like"/>
    <property type="match status" value="1"/>
</dbReference>
<dbReference type="Pfam" id="PF19300">
    <property type="entry name" value="BPD_transp_1_N"/>
    <property type="match status" value="1"/>
</dbReference>
<feature type="domain" description="ABC transmembrane type-1" evidence="8">
    <location>
        <begin position="112"/>
        <end position="324"/>
    </location>
</feature>
<proteinExistence type="inferred from homology"/>
<comment type="subcellular location">
    <subcellularLocation>
        <location evidence="1 7">Cell membrane</location>
        <topology evidence="1 7">Multi-pass membrane protein</topology>
    </subcellularLocation>
</comment>
<accession>A0A4R0HK16</accession>
<feature type="transmembrane region" description="Helical" evidence="7">
    <location>
        <begin position="151"/>
        <end position="173"/>
    </location>
</feature>
<dbReference type="Gene3D" id="1.10.3720.10">
    <property type="entry name" value="MetI-like"/>
    <property type="match status" value="1"/>
</dbReference>
<dbReference type="AlphaFoldDB" id="A0A4R0HK16"/>
<dbReference type="PROSITE" id="PS50928">
    <property type="entry name" value="ABC_TM1"/>
    <property type="match status" value="1"/>
</dbReference>
<protein>
    <submittedName>
        <fullName evidence="9">ABC transporter permease</fullName>
    </submittedName>
</protein>
<keyword evidence="4 7" id="KW-0812">Transmembrane</keyword>